<evidence type="ECO:0000313" key="8">
    <source>
        <dbReference type="WBParaSite" id="SMUV_0000980001-mRNA-1"/>
    </source>
</evidence>
<accession>A0A0N5AXW7</accession>
<feature type="transmembrane region" description="Helical" evidence="6">
    <location>
        <begin position="87"/>
        <end position="107"/>
    </location>
</feature>
<comment type="subcellular location">
    <subcellularLocation>
        <location evidence="1">Membrane</location>
        <topology evidence="1">Multi-pass membrane protein</topology>
    </subcellularLocation>
</comment>
<evidence type="ECO:0000256" key="1">
    <source>
        <dbReference type="ARBA" id="ARBA00004141"/>
    </source>
</evidence>
<keyword evidence="4 6" id="KW-0472">Membrane</keyword>
<dbReference type="Gene3D" id="1.20.1280.290">
    <property type="match status" value="2"/>
</dbReference>
<dbReference type="GO" id="GO:0098852">
    <property type="term" value="C:lytic vacuole membrane"/>
    <property type="evidence" value="ECO:0007669"/>
    <property type="project" value="UniProtKB-ARBA"/>
</dbReference>
<keyword evidence="7" id="KW-1185">Reference proteome</keyword>
<dbReference type="SMART" id="SM00679">
    <property type="entry name" value="CTNS"/>
    <property type="match status" value="2"/>
</dbReference>
<evidence type="ECO:0000256" key="5">
    <source>
        <dbReference type="ARBA" id="ARBA00038039"/>
    </source>
</evidence>
<proteinExistence type="inferred from homology"/>
<feature type="transmembrane region" description="Helical" evidence="6">
    <location>
        <begin position="234"/>
        <end position="252"/>
    </location>
</feature>
<dbReference type="InterPro" id="IPR006603">
    <property type="entry name" value="PQ-loop_rpt"/>
</dbReference>
<dbReference type="Pfam" id="PF04193">
    <property type="entry name" value="PQ-loop"/>
    <property type="match status" value="2"/>
</dbReference>
<evidence type="ECO:0000313" key="7">
    <source>
        <dbReference type="Proteomes" id="UP000046393"/>
    </source>
</evidence>
<feature type="transmembrane region" description="Helical" evidence="6">
    <location>
        <begin position="264"/>
        <end position="285"/>
    </location>
</feature>
<evidence type="ECO:0000256" key="6">
    <source>
        <dbReference type="SAM" id="Phobius"/>
    </source>
</evidence>
<evidence type="ECO:0000256" key="3">
    <source>
        <dbReference type="ARBA" id="ARBA00022989"/>
    </source>
</evidence>
<reference evidence="8" key="1">
    <citation type="submission" date="2017-02" db="UniProtKB">
        <authorList>
            <consortium name="WormBaseParasite"/>
        </authorList>
    </citation>
    <scope>IDENTIFICATION</scope>
</reference>
<dbReference type="FunFam" id="1.20.1280.290:FF:000049">
    <property type="entry name" value="Lysosomal amino acid transporter 1"/>
    <property type="match status" value="1"/>
</dbReference>
<dbReference type="Proteomes" id="UP000046393">
    <property type="component" value="Unplaced"/>
</dbReference>
<feature type="transmembrane region" description="Helical" evidence="6">
    <location>
        <begin position="191"/>
        <end position="213"/>
    </location>
</feature>
<feature type="transmembrane region" description="Helical" evidence="6">
    <location>
        <begin position="138"/>
        <end position="158"/>
    </location>
</feature>
<dbReference type="FunFam" id="1.20.1280.290:FF:000009">
    <property type="entry name" value="PQ loop repeat family protein"/>
    <property type="match status" value="1"/>
</dbReference>
<dbReference type="InterPro" id="IPR051415">
    <property type="entry name" value="LAAT-1"/>
</dbReference>
<dbReference type="AlphaFoldDB" id="A0A0N5AXW7"/>
<keyword evidence="2 6" id="KW-0812">Transmembrane</keyword>
<dbReference type="PANTHER" id="PTHR16201:SF34">
    <property type="entry name" value="LYSOSOMAL AMINO ACID TRANSPORTER 1"/>
    <property type="match status" value="1"/>
</dbReference>
<keyword evidence="3 6" id="KW-1133">Transmembrane helix</keyword>
<evidence type="ECO:0000256" key="4">
    <source>
        <dbReference type="ARBA" id="ARBA00023136"/>
    </source>
</evidence>
<dbReference type="WBParaSite" id="SMUV_0000980001-mRNA-1">
    <property type="protein sequence ID" value="SMUV_0000980001-mRNA-1"/>
    <property type="gene ID" value="SMUV_0000980001"/>
</dbReference>
<feature type="transmembrane region" description="Helical" evidence="6">
    <location>
        <begin position="53"/>
        <end position="75"/>
    </location>
</feature>
<comment type="similarity">
    <text evidence="5">Belongs to the laat-1 family.</text>
</comment>
<dbReference type="PANTHER" id="PTHR16201">
    <property type="entry name" value="SEVEN TRANSMEMBRANE PROTEIN 1-RELATED"/>
    <property type="match status" value="1"/>
</dbReference>
<sequence length="313" mass="35430">MIVSSVPLHRYLPLRDSSAHYLNERSSELKNCTDGIKWIEKVFSDCVDTNLKLMGFVIGFISLILWLLPLIPQLIQHYRRKRCEGLSVFFLLFWIVGDTCNMLGAILTNQQPMQKVVFVLLSHALIGTGNNAMASSTLVVPVLLFGFFASTSLLPMRIPRIVETLDTTVILPDPRRKLFQMSSSPIKTPPFFNGYFDLLGYIFGSISALCYFLGRIPQLIRNYNRQSCEGLSLLMFYIIISANLTYGLSVLLETSGWHYVLRHLPWLAGSLGCCICDIGMVAQYYHYERLRSFERDGETSALLNGETDDDSQA</sequence>
<evidence type="ECO:0000256" key="2">
    <source>
        <dbReference type="ARBA" id="ARBA00022692"/>
    </source>
</evidence>
<dbReference type="GO" id="GO:0015174">
    <property type="term" value="F:basic amino acid transmembrane transporter activity"/>
    <property type="evidence" value="ECO:0007669"/>
    <property type="project" value="UniProtKB-ARBA"/>
</dbReference>
<name>A0A0N5AXW7_9BILA</name>
<organism evidence="7 8">
    <name type="scientific">Syphacia muris</name>
    <dbReference type="NCBI Taxonomy" id="451379"/>
    <lineage>
        <taxon>Eukaryota</taxon>
        <taxon>Metazoa</taxon>
        <taxon>Ecdysozoa</taxon>
        <taxon>Nematoda</taxon>
        <taxon>Chromadorea</taxon>
        <taxon>Rhabditida</taxon>
        <taxon>Spirurina</taxon>
        <taxon>Oxyuridomorpha</taxon>
        <taxon>Oxyuroidea</taxon>
        <taxon>Oxyuridae</taxon>
        <taxon>Syphacia</taxon>
    </lineage>
</organism>
<protein>
    <submittedName>
        <fullName evidence="8">Na_Ca_ex domain-containing protein</fullName>
    </submittedName>
</protein>
<dbReference type="STRING" id="451379.A0A0N5AXW7"/>